<dbReference type="Gramene" id="PNT67724">
    <property type="protein sequence ID" value="PNT67724"/>
    <property type="gene ID" value="BRADI_3g30940v3"/>
</dbReference>
<reference evidence="2" key="3">
    <citation type="submission" date="2018-08" db="UniProtKB">
        <authorList>
            <consortium name="EnsemblPlants"/>
        </authorList>
    </citation>
    <scope>IDENTIFICATION</scope>
    <source>
        <strain evidence="2">cv. Bd21</strain>
    </source>
</reference>
<dbReference type="InParanoid" id="A0A2K2D0C2"/>
<dbReference type="Proteomes" id="UP000008810">
    <property type="component" value="Chromosome 3"/>
</dbReference>
<protein>
    <submittedName>
        <fullName evidence="1 2">Uncharacterized protein</fullName>
    </submittedName>
</protein>
<evidence type="ECO:0000313" key="2">
    <source>
        <dbReference type="EnsemblPlants" id="PNT67724"/>
    </source>
</evidence>
<evidence type="ECO:0000313" key="1">
    <source>
        <dbReference type="EMBL" id="PNT67724.1"/>
    </source>
</evidence>
<dbReference type="EnsemblPlants" id="PNT67724">
    <property type="protein sequence ID" value="PNT67724"/>
    <property type="gene ID" value="BRADI_3g30940v3"/>
</dbReference>
<proteinExistence type="predicted"/>
<gene>
    <name evidence="1" type="ORF">BRADI_3g30940v3</name>
</gene>
<name>A0A2K2D0C2_BRADI</name>
<evidence type="ECO:0000313" key="3">
    <source>
        <dbReference type="Proteomes" id="UP000008810"/>
    </source>
</evidence>
<organism evidence="1">
    <name type="scientific">Brachypodium distachyon</name>
    <name type="common">Purple false brome</name>
    <name type="synonym">Trachynia distachya</name>
    <dbReference type="NCBI Taxonomy" id="15368"/>
    <lineage>
        <taxon>Eukaryota</taxon>
        <taxon>Viridiplantae</taxon>
        <taxon>Streptophyta</taxon>
        <taxon>Embryophyta</taxon>
        <taxon>Tracheophyta</taxon>
        <taxon>Spermatophyta</taxon>
        <taxon>Magnoliopsida</taxon>
        <taxon>Liliopsida</taxon>
        <taxon>Poales</taxon>
        <taxon>Poaceae</taxon>
        <taxon>BOP clade</taxon>
        <taxon>Pooideae</taxon>
        <taxon>Stipodae</taxon>
        <taxon>Brachypodieae</taxon>
        <taxon>Brachypodium</taxon>
    </lineage>
</organism>
<sequence length="68" mass="7387">MRLKVIFEALSRTHGWAPVGRRLQQGVAVAGKSFCYRAGCFQSLAWCFCLRQGVAVSFACIGELSCSG</sequence>
<dbReference type="EMBL" id="CM000882">
    <property type="protein sequence ID" value="PNT67724.1"/>
    <property type="molecule type" value="Genomic_DNA"/>
</dbReference>
<reference evidence="1" key="2">
    <citation type="submission" date="2017-06" db="EMBL/GenBank/DDBJ databases">
        <title>WGS assembly of Brachypodium distachyon.</title>
        <authorList>
            <consortium name="The International Brachypodium Initiative"/>
            <person name="Lucas S."/>
            <person name="Harmon-Smith M."/>
            <person name="Lail K."/>
            <person name="Tice H."/>
            <person name="Grimwood J."/>
            <person name="Bruce D."/>
            <person name="Barry K."/>
            <person name="Shu S."/>
            <person name="Lindquist E."/>
            <person name="Wang M."/>
            <person name="Pitluck S."/>
            <person name="Vogel J.P."/>
            <person name="Garvin D.F."/>
            <person name="Mockler T.C."/>
            <person name="Schmutz J."/>
            <person name="Rokhsar D."/>
            <person name="Bevan M.W."/>
        </authorList>
    </citation>
    <scope>NUCLEOTIDE SEQUENCE</scope>
    <source>
        <strain evidence="1">Bd21</strain>
    </source>
</reference>
<accession>A0A2K2D0C2</accession>
<keyword evidence="3" id="KW-1185">Reference proteome</keyword>
<reference evidence="1 2" key="1">
    <citation type="journal article" date="2010" name="Nature">
        <title>Genome sequencing and analysis of the model grass Brachypodium distachyon.</title>
        <authorList>
            <consortium name="International Brachypodium Initiative"/>
        </authorList>
    </citation>
    <scope>NUCLEOTIDE SEQUENCE [LARGE SCALE GENOMIC DNA]</scope>
    <source>
        <strain evidence="1 2">Bd21</strain>
    </source>
</reference>
<dbReference type="AlphaFoldDB" id="A0A2K2D0C2"/>